<sequence length="425" mass="45193">MTTHNTEMQQILLIARSIAGVTGHDLLSGLVSALSRYLDAAFVAITFGEGHPPTHARTLFALEENDVSEDLRYELSGTPCARVYAGETVIIPCKIAALYPEDAEYEGYIGIPLRDVSGDVAGHLAIFTTDHIRDSEVAAAIAQIFALRAEAELRRIAEEANRQSLISDLSALNTRLQRGYAKLRHEIQQKTNLMGLVSHDLRSPLSVIMAQAELGRARLGAATPDTEKLDSGFRKIMNSADRMTGLISAALEHVRADSEALQISAQPCDLANLISIAVEANSEEAARKSISLHVDPAPGVTATVDDALIVSAIDNLINNALKYTHSGSSVHVDLTTQQDTATISVTDSGQGLTESDLQRAFGRFQRLSATPTGGEASTGLGLANVREIAKAHSGQANADSDGPGQGARFSITLPLSPDVSRDVPG</sequence>
<dbReference type="PROSITE" id="PS50109">
    <property type="entry name" value="HIS_KIN"/>
    <property type="match status" value="1"/>
</dbReference>
<keyword evidence="4" id="KW-0808">Transferase</keyword>
<feature type="region of interest" description="Disordered" evidence="6">
    <location>
        <begin position="392"/>
        <end position="425"/>
    </location>
</feature>
<dbReference type="CDD" id="cd00082">
    <property type="entry name" value="HisKA"/>
    <property type="match status" value="1"/>
</dbReference>
<dbReference type="EMBL" id="CP034348">
    <property type="protein sequence ID" value="QGX98059.1"/>
    <property type="molecule type" value="Genomic_DNA"/>
</dbReference>
<evidence type="ECO:0000256" key="4">
    <source>
        <dbReference type="ARBA" id="ARBA00022679"/>
    </source>
</evidence>
<dbReference type="InterPro" id="IPR036890">
    <property type="entry name" value="HATPase_C_sf"/>
</dbReference>
<dbReference type="PRINTS" id="PR00344">
    <property type="entry name" value="BCTRLSENSOR"/>
</dbReference>
<evidence type="ECO:0000313" key="9">
    <source>
        <dbReference type="Proteomes" id="UP000428330"/>
    </source>
</evidence>
<dbReference type="Pfam" id="PF00512">
    <property type="entry name" value="HisKA"/>
    <property type="match status" value="1"/>
</dbReference>
<evidence type="ECO:0000313" key="8">
    <source>
        <dbReference type="EMBL" id="QGX98059.1"/>
    </source>
</evidence>
<dbReference type="AlphaFoldDB" id="A0A6I6IM63"/>
<dbReference type="SMART" id="SM00387">
    <property type="entry name" value="HATPase_c"/>
    <property type="match status" value="1"/>
</dbReference>
<feature type="domain" description="Histidine kinase" evidence="7">
    <location>
        <begin position="196"/>
        <end position="417"/>
    </location>
</feature>
<protein>
    <recommendedName>
        <fullName evidence="2">histidine kinase</fullName>
        <ecNumber evidence="2">2.7.13.3</ecNumber>
    </recommendedName>
</protein>
<gene>
    <name evidence="8" type="ORF">EI983_07115</name>
</gene>
<comment type="catalytic activity">
    <reaction evidence="1">
        <text>ATP + protein L-histidine = ADP + protein N-phospho-L-histidine.</text>
        <dbReference type="EC" id="2.7.13.3"/>
    </reaction>
</comment>
<dbReference type="Gene3D" id="1.10.287.130">
    <property type="match status" value="1"/>
</dbReference>
<keyword evidence="5 8" id="KW-0418">Kinase</keyword>
<dbReference type="InterPro" id="IPR036097">
    <property type="entry name" value="HisK_dim/P_sf"/>
</dbReference>
<dbReference type="GO" id="GO:0007234">
    <property type="term" value="P:osmosensory signaling via phosphorelay pathway"/>
    <property type="evidence" value="ECO:0007669"/>
    <property type="project" value="TreeGrafter"/>
</dbReference>
<evidence type="ECO:0000259" key="7">
    <source>
        <dbReference type="PROSITE" id="PS50109"/>
    </source>
</evidence>
<dbReference type="Gene3D" id="3.30.565.10">
    <property type="entry name" value="Histidine kinase-like ATPase, C-terminal domain"/>
    <property type="match status" value="1"/>
</dbReference>
<name>A0A6I6IM63_9RHOB</name>
<dbReference type="KEGG" id="rom:EI983_07115"/>
<dbReference type="CDD" id="cd00075">
    <property type="entry name" value="HATPase"/>
    <property type="match status" value="1"/>
</dbReference>
<dbReference type="InterPro" id="IPR005467">
    <property type="entry name" value="His_kinase_dom"/>
</dbReference>
<organism evidence="8 9">
    <name type="scientific">Roseovarius faecimaris</name>
    <dbReference type="NCBI Taxonomy" id="2494550"/>
    <lineage>
        <taxon>Bacteria</taxon>
        <taxon>Pseudomonadati</taxon>
        <taxon>Pseudomonadota</taxon>
        <taxon>Alphaproteobacteria</taxon>
        <taxon>Rhodobacterales</taxon>
        <taxon>Roseobacteraceae</taxon>
        <taxon>Roseovarius</taxon>
    </lineage>
</organism>
<proteinExistence type="predicted"/>
<dbReference type="SUPFAM" id="SSF47384">
    <property type="entry name" value="Homodimeric domain of signal transducing histidine kinase"/>
    <property type="match status" value="1"/>
</dbReference>
<dbReference type="SMART" id="SM00388">
    <property type="entry name" value="HisKA"/>
    <property type="match status" value="1"/>
</dbReference>
<dbReference type="SUPFAM" id="SSF55781">
    <property type="entry name" value="GAF domain-like"/>
    <property type="match status" value="1"/>
</dbReference>
<dbReference type="PANTHER" id="PTHR42878:SF15">
    <property type="entry name" value="BACTERIOPHYTOCHROME"/>
    <property type="match status" value="1"/>
</dbReference>
<keyword evidence="3" id="KW-0597">Phosphoprotein</keyword>
<evidence type="ECO:0000256" key="1">
    <source>
        <dbReference type="ARBA" id="ARBA00000085"/>
    </source>
</evidence>
<dbReference type="InterPro" id="IPR004358">
    <property type="entry name" value="Sig_transdc_His_kin-like_C"/>
</dbReference>
<dbReference type="Pfam" id="PF02518">
    <property type="entry name" value="HATPase_c"/>
    <property type="match status" value="1"/>
</dbReference>
<dbReference type="GO" id="GO:0000155">
    <property type="term" value="F:phosphorelay sensor kinase activity"/>
    <property type="evidence" value="ECO:0007669"/>
    <property type="project" value="InterPro"/>
</dbReference>
<evidence type="ECO:0000256" key="3">
    <source>
        <dbReference type="ARBA" id="ARBA00022553"/>
    </source>
</evidence>
<dbReference type="SUPFAM" id="SSF55874">
    <property type="entry name" value="ATPase domain of HSP90 chaperone/DNA topoisomerase II/histidine kinase"/>
    <property type="match status" value="1"/>
</dbReference>
<dbReference type="InterPro" id="IPR003661">
    <property type="entry name" value="HisK_dim/P_dom"/>
</dbReference>
<dbReference type="EC" id="2.7.13.3" evidence="2"/>
<dbReference type="OrthoDB" id="9760752at2"/>
<keyword evidence="9" id="KW-1185">Reference proteome</keyword>
<dbReference type="Proteomes" id="UP000428330">
    <property type="component" value="Chromosome"/>
</dbReference>
<evidence type="ECO:0000256" key="2">
    <source>
        <dbReference type="ARBA" id="ARBA00012438"/>
    </source>
</evidence>
<accession>A0A6I6IM63</accession>
<evidence type="ECO:0000256" key="6">
    <source>
        <dbReference type="SAM" id="MobiDB-lite"/>
    </source>
</evidence>
<evidence type="ECO:0000256" key="5">
    <source>
        <dbReference type="ARBA" id="ARBA00022777"/>
    </source>
</evidence>
<dbReference type="GO" id="GO:0000156">
    <property type="term" value="F:phosphorelay response regulator activity"/>
    <property type="evidence" value="ECO:0007669"/>
    <property type="project" value="TreeGrafter"/>
</dbReference>
<reference evidence="9" key="1">
    <citation type="submission" date="2018-12" db="EMBL/GenBank/DDBJ databases">
        <title>Complete genome sequence of Roseovarius sp. MME-070.</title>
        <authorList>
            <person name="Nam Y.-D."/>
            <person name="Kang J."/>
            <person name="Chung W.-H."/>
            <person name="Park Y.S."/>
        </authorList>
    </citation>
    <scope>NUCLEOTIDE SEQUENCE [LARGE SCALE GENOMIC DNA]</scope>
    <source>
        <strain evidence="9">MME-070</strain>
    </source>
</reference>
<dbReference type="InterPro" id="IPR050351">
    <property type="entry name" value="BphY/WalK/GraS-like"/>
</dbReference>
<dbReference type="GO" id="GO:0030295">
    <property type="term" value="F:protein kinase activator activity"/>
    <property type="evidence" value="ECO:0007669"/>
    <property type="project" value="TreeGrafter"/>
</dbReference>
<dbReference type="InterPro" id="IPR003594">
    <property type="entry name" value="HATPase_dom"/>
</dbReference>
<dbReference type="FunFam" id="3.30.565.10:FF:000006">
    <property type="entry name" value="Sensor histidine kinase WalK"/>
    <property type="match status" value="1"/>
</dbReference>
<dbReference type="PANTHER" id="PTHR42878">
    <property type="entry name" value="TWO-COMPONENT HISTIDINE KINASE"/>
    <property type="match status" value="1"/>
</dbReference>
<dbReference type="RefSeq" id="WP_157706691.1">
    <property type="nucleotide sequence ID" value="NZ_CP034348.1"/>
</dbReference>